<gene>
    <name evidence="1" type="ORF">OB236_22205</name>
</gene>
<organism evidence="1 2">
    <name type="scientific">Paenibacillus baimaensis</name>
    <dbReference type="NCBI Taxonomy" id="2982185"/>
    <lineage>
        <taxon>Bacteria</taxon>
        <taxon>Bacillati</taxon>
        <taxon>Bacillota</taxon>
        <taxon>Bacilli</taxon>
        <taxon>Bacillales</taxon>
        <taxon>Paenibacillaceae</taxon>
        <taxon>Paenibacillus</taxon>
    </lineage>
</organism>
<evidence type="ECO:0008006" key="3">
    <source>
        <dbReference type="Google" id="ProtNLM"/>
    </source>
</evidence>
<keyword evidence="2" id="KW-1185">Reference proteome</keyword>
<evidence type="ECO:0000313" key="2">
    <source>
        <dbReference type="Proteomes" id="UP001652445"/>
    </source>
</evidence>
<name>A0ABT2UJL4_9BACL</name>
<proteinExistence type="predicted"/>
<reference evidence="1 2" key="1">
    <citation type="submission" date="2022-09" db="EMBL/GenBank/DDBJ databases">
        <authorList>
            <person name="Han X.L."/>
            <person name="Wang Q."/>
            <person name="Lu T."/>
        </authorList>
    </citation>
    <scope>NUCLEOTIDE SEQUENCE [LARGE SCALE GENOMIC DNA]</scope>
    <source>
        <strain evidence="1 2">WQ 127069</strain>
    </source>
</reference>
<dbReference type="Proteomes" id="UP001652445">
    <property type="component" value="Unassembled WGS sequence"/>
</dbReference>
<evidence type="ECO:0000313" key="1">
    <source>
        <dbReference type="EMBL" id="MCU6794830.1"/>
    </source>
</evidence>
<protein>
    <recommendedName>
        <fullName evidence="3">Hydrolase</fullName>
    </recommendedName>
</protein>
<sequence length="105" mass="12385">MDKKKYYVTVGSSEILEPQETIGNFDFEILATEEEIDQLQELFEESEDAQDDTFFRAHIPIRLYHNDKENDVADYYLSQIYSKLYELGTDETKAHIKNMNILPLQ</sequence>
<accession>A0ABT2UJL4</accession>
<dbReference type="EMBL" id="JAOQIO010000084">
    <property type="protein sequence ID" value="MCU6794830.1"/>
    <property type="molecule type" value="Genomic_DNA"/>
</dbReference>
<dbReference type="RefSeq" id="WP_262685901.1">
    <property type="nucleotide sequence ID" value="NZ_JAOQIO010000084.1"/>
</dbReference>
<comment type="caution">
    <text evidence="1">The sequence shown here is derived from an EMBL/GenBank/DDBJ whole genome shotgun (WGS) entry which is preliminary data.</text>
</comment>